<evidence type="ECO:0000313" key="1">
    <source>
        <dbReference type="EMBL" id="MDG3494761.1"/>
    </source>
</evidence>
<keyword evidence="2" id="KW-1185">Reference proteome</keyword>
<reference evidence="1" key="1">
    <citation type="submission" date="2019-05" db="EMBL/GenBank/DDBJ databases">
        <title>Whole genome sequencing of Pseudanabaena catenata USMAC16.</title>
        <authorList>
            <person name="Khan Z."/>
            <person name="Omar W.M."/>
            <person name="Convey P."/>
            <person name="Merican F."/>
            <person name="Najimudin N."/>
        </authorList>
    </citation>
    <scope>NUCLEOTIDE SEQUENCE</scope>
    <source>
        <strain evidence="1">USMAC16</strain>
    </source>
</reference>
<dbReference type="Gene3D" id="3.30.429.10">
    <property type="entry name" value="Macrophage Migration Inhibitory Factor"/>
    <property type="match status" value="1"/>
</dbReference>
<dbReference type="AlphaFoldDB" id="A0A9X4RHP6"/>
<dbReference type="PANTHER" id="PTHR38460:SF1">
    <property type="entry name" value="TAUTOMERASE YOLI-RELATED"/>
    <property type="match status" value="1"/>
</dbReference>
<accession>A0A9X4RHP6</accession>
<dbReference type="InterPro" id="IPR014347">
    <property type="entry name" value="Tautomerase/MIF_sf"/>
</dbReference>
<dbReference type="InterPro" id="IPR037479">
    <property type="entry name" value="Tauto_MSAD"/>
</dbReference>
<dbReference type="EMBL" id="VBTY01000062">
    <property type="protein sequence ID" value="MDG3494761.1"/>
    <property type="molecule type" value="Genomic_DNA"/>
</dbReference>
<dbReference type="PANTHER" id="PTHR38460">
    <property type="entry name" value="TAUTOMERASE YOLI-RELATED"/>
    <property type="match status" value="1"/>
</dbReference>
<gene>
    <name evidence="1" type="ORF">FEV09_09335</name>
</gene>
<organism evidence="1 2">
    <name type="scientific">Pseudanabaena catenata USMAC16</name>
    <dbReference type="NCBI Taxonomy" id="1855837"/>
    <lineage>
        <taxon>Bacteria</taxon>
        <taxon>Bacillati</taxon>
        <taxon>Cyanobacteriota</taxon>
        <taxon>Cyanophyceae</taxon>
        <taxon>Pseudanabaenales</taxon>
        <taxon>Pseudanabaenaceae</taxon>
        <taxon>Pseudanabaena</taxon>
    </lineage>
</organism>
<protein>
    <submittedName>
        <fullName evidence="1">Tautomerase family protein</fullName>
    </submittedName>
</protein>
<sequence>MPSYLIVLKVMPQTKIYGNADFIQQNRRVLSSTIHSCVVDALNYPPEKKFQRFFPLLSEDFEYPSDRSEQYIIIEILMFAGRTIEAKKNLYRLLFERLQDKLGISSLDIEIILIETPNYNWGIRGVAGDELNLSYKVNV</sequence>
<name>A0A9X4RHP6_9CYAN</name>
<dbReference type="Pfam" id="PF14552">
    <property type="entry name" value="Tautomerase_2"/>
    <property type="match status" value="1"/>
</dbReference>
<comment type="caution">
    <text evidence="1">The sequence shown here is derived from an EMBL/GenBank/DDBJ whole genome shotgun (WGS) entry which is preliminary data.</text>
</comment>
<proteinExistence type="predicted"/>
<dbReference type="SUPFAM" id="SSF55331">
    <property type="entry name" value="Tautomerase/MIF"/>
    <property type="match status" value="1"/>
</dbReference>
<dbReference type="Proteomes" id="UP001152872">
    <property type="component" value="Unassembled WGS sequence"/>
</dbReference>
<evidence type="ECO:0000313" key="2">
    <source>
        <dbReference type="Proteomes" id="UP001152872"/>
    </source>
</evidence>